<organism evidence="2 3">
    <name type="scientific">Chitinophaga pollutisoli</name>
    <dbReference type="NCBI Taxonomy" id="3133966"/>
    <lineage>
        <taxon>Bacteria</taxon>
        <taxon>Pseudomonadati</taxon>
        <taxon>Bacteroidota</taxon>
        <taxon>Chitinophagia</taxon>
        <taxon>Chitinophagales</taxon>
        <taxon>Chitinophagaceae</taxon>
        <taxon>Chitinophaga</taxon>
    </lineage>
</organism>
<feature type="signal peptide" evidence="1">
    <location>
        <begin position="1"/>
        <end position="20"/>
    </location>
</feature>
<name>A0ABZ2YI22_9BACT</name>
<keyword evidence="1" id="KW-0732">Signal</keyword>
<evidence type="ECO:0000256" key="1">
    <source>
        <dbReference type="SAM" id="SignalP"/>
    </source>
</evidence>
<keyword evidence="3" id="KW-1185">Reference proteome</keyword>
<evidence type="ECO:0008006" key="4">
    <source>
        <dbReference type="Google" id="ProtNLM"/>
    </source>
</evidence>
<dbReference type="EMBL" id="CP149822">
    <property type="protein sequence ID" value="WZN39375.1"/>
    <property type="molecule type" value="Genomic_DNA"/>
</dbReference>
<dbReference type="Proteomes" id="UP001485459">
    <property type="component" value="Chromosome"/>
</dbReference>
<accession>A0ABZ2YI22</accession>
<proteinExistence type="predicted"/>
<sequence>MKCSYTLLIFCFFLPTLTSAQHLPAQSPVLIVSPGGHVPANATSKGTLRIKDGGFKTKCGYTQSINEARTKARLSGANIIRFTQIKAPDAWSTCYRMNAELYYLEDLSPMIAVQKAAADSAMRALVPDTASYALLCVYRPRSGLGTLVQYNLHVNDSMVCRVKNGGSYQVKIDPASQALLWARTEKRTEVTVDFQPGKVYFLRCAVGVGALVGRPVFDIMDDYTGAMEFNETKAEKPVDSGEDPVYSGGK</sequence>
<feature type="chain" id="PRO_5046528373" description="DUF4397 domain-containing protein" evidence="1">
    <location>
        <begin position="21"/>
        <end position="250"/>
    </location>
</feature>
<reference evidence="3" key="1">
    <citation type="submission" date="2024-03" db="EMBL/GenBank/DDBJ databases">
        <title>Chitinophaga horti sp. nov., isolated from garden soil.</title>
        <authorList>
            <person name="Lee D.S."/>
            <person name="Han D.M."/>
            <person name="Baek J.H."/>
            <person name="Choi D.G."/>
            <person name="Jeon J.H."/>
            <person name="Jeon C.O."/>
        </authorList>
    </citation>
    <scope>NUCLEOTIDE SEQUENCE [LARGE SCALE GENOMIC DNA]</scope>
    <source>
        <strain evidence="3">GPA1</strain>
    </source>
</reference>
<evidence type="ECO:0000313" key="2">
    <source>
        <dbReference type="EMBL" id="WZN39375.1"/>
    </source>
</evidence>
<gene>
    <name evidence="2" type="ORF">WJU16_15320</name>
</gene>
<protein>
    <recommendedName>
        <fullName evidence="4">DUF4397 domain-containing protein</fullName>
    </recommendedName>
</protein>
<evidence type="ECO:0000313" key="3">
    <source>
        <dbReference type="Proteomes" id="UP001485459"/>
    </source>
</evidence>
<dbReference type="RefSeq" id="WP_341834364.1">
    <property type="nucleotide sequence ID" value="NZ_CP149822.1"/>
</dbReference>